<dbReference type="OrthoDB" id="5784238at2"/>
<dbReference type="AlphaFoldDB" id="A0A3S1BT20"/>
<dbReference type="Pfam" id="PF00085">
    <property type="entry name" value="Thioredoxin"/>
    <property type="match status" value="1"/>
</dbReference>
<proteinExistence type="predicted"/>
<dbReference type="EMBL" id="RZNX01000003">
    <property type="protein sequence ID" value="RUT31803.1"/>
    <property type="molecule type" value="Genomic_DNA"/>
</dbReference>
<dbReference type="CDD" id="cd02947">
    <property type="entry name" value="TRX_family"/>
    <property type="match status" value="1"/>
</dbReference>
<organism evidence="2 3">
    <name type="scientific">Paenibacillus zeisoli</name>
    <dbReference type="NCBI Taxonomy" id="2496267"/>
    <lineage>
        <taxon>Bacteria</taxon>
        <taxon>Bacillati</taxon>
        <taxon>Bacillota</taxon>
        <taxon>Bacilli</taxon>
        <taxon>Bacillales</taxon>
        <taxon>Paenibacillaceae</taxon>
        <taxon>Paenibacillus</taxon>
    </lineage>
</organism>
<evidence type="ECO:0000259" key="1">
    <source>
        <dbReference type="Pfam" id="PF00085"/>
    </source>
</evidence>
<name>A0A3S1BT20_9BACL</name>
<dbReference type="InterPro" id="IPR036249">
    <property type="entry name" value="Thioredoxin-like_sf"/>
</dbReference>
<keyword evidence="3" id="KW-1185">Reference proteome</keyword>
<accession>A0A3S1BT20</accession>
<dbReference type="InterPro" id="IPR013766">
    <property type="entry name" value="Thioredoxin_domain"/>
</dbReference>
<comment type="caution">
    <text evidence="2">The sequence shown here is derived from an EMBL/GenBank/DDBJ whole genome shotgun (WGS) entry which is preliminary data.</text>
</comment>
<dbReference type="Proteomes" id="UP000272464">
    <property type="component" value="Unassembled WGS sequence"/>
</dbReference>
<protein>
    <submittedName>
        <fullName evidence="2">Thioredoxin</fullName>
    </submittedName>
</protein>
<dbReference type="Gene3D" id="3.40.30.10">
    <property type="entry name" value="Glutaredoxin"/>
    <property type="match status" value="1"/>
</dbReference>
<dbReference type="SUPFAM" id="SSF52833">
    <property type="entry name" value="Thioredoxin-like"/>
    <property type="match status" value="1"/>
</dbReference>
<gene>
    <name evidence="2" type="ORF">EJP77_10475</name>
</gene>
<dbReference type="RefSeq" id="WP_127199183.1">
    <property type="nucleotide sequence ID" value="NZ_RZNX01000003.1"/>
</dbReference>
<reference evidence="2 3" key="1">
    <citation type="submission" date="2018-12" db="EMBL/GenBank/DDBJ databases">
        <authorList>
            <person name="Sun L."/>
            <person name="Chen Z."/>
        </authorList>
    </citation>
    <scope>NUCLEOTIDE SEQUENCE [LARGE SCALE GENOMIC DNA]</scope>
    <source>
        <strain evidence="2 3">3-5-3</strain>
    </source>
</reference>
<evidence type="ECO:0000313" key="2">
    <source>
        <dbReference type="EMBL" id="RUT31803.1"/>
    </source>
</evidence>
<feature type="domain" description="Thioredoxin" evidence="1">
    <location>
        <begin position="23"/>
        <end position="100"/>
    </location>
</feature>
<evidence type="ECO:0000313" key="3">
    <source>
        <dbReference type="Proteomes" id="UP000272464"/>
    </source>
</evidence>
<sequence>MPLLEVNEQELIRRTHTPSGREAVFFYTALCGTCQLGERMLDIVQAADPSIQISKININYAPVLREQWRISSVPCLVLLEDGEPVQFEYAMQSVDHLYKLLQQHFLTP</sequence>